<accession>A0A183GMR9</accession>
<gene>
    <name evidence="1" type="ORF">HPBE_LOCUS23988</name>
</gene>
<protein>
    <submittedName>
        <fullName evidence="3">Autophagy-related protein 9</fullName>
    </submittedName>
</protein>
<sequence length="147" mass="16723">MKSSSMVAQNLIWLFDELVALFTVNFLIRAAETYICKVSVSRLGVQMHFDGIALLPTPTITLQFAADKSKLSQALSQSFQEIQVQTYPMYLCIHLTINMLTREFSISHVGWHVLAHLAYSPDPAPTDYHLFLSLSKRLQEEQLDYGK</sequence>
<dbReference type="Gene3D" id="3.30.420.10">
    <property type="entry name" value="Ribonuclease H-like superfamily/Ribonuclease H"/>
    <property type="match status" value="1"/>
</dbReference>
<proteinExistence type="predicted"/>
<reference evidence="3" key="2">
    <citation type="submission" date="2019-09" db="UniProtKB">
        <authorList>
            <consortium name="WormBaseParasite"/>
        </authorList>
    </citation>
    <scope>IDENTIFICATION</scope>
</reference>
<dbReference type="EMBL" id="UZAH01035704">
    <property type="protein sequence ID" value="VDP42216.1"/>
    <property type="molecule type" value="Genomic_DNA"/>
</dbReference>
<evidence type="ECO:0000313" key="2">
    <source>
        <dbReference type="Proteomes" id="UP000050761"/>
    </source>
</evidence>
<dbReference type="GO" id="GO:0003676">
    <property type="term" value="F:nucleic acid binding"/>
    <property type="evidence" value="ECO:0007669"/>
    <property type="project" value="InterPro"/>
</dbReference>
<dbReference type="WBParaSite" id="HPBE_0002398901-mRNA-1">
    <property type="protein sequence ID" value="HPBE_0002398901-mRNA-1"/>
    <property type="gene ID" value="HPBE_0002398901"/>
</dbReference>
<accession>A0A3P8HFM0</accession>
<name>A0A183GMR9_HELPZ</name>
<evidence type="ECO:0000313" key="3">
    <source>
        <dbReference type="WBParaSite" id="HPBE_0002398901-mRNA-1"/>
    </source>
</evidence>
<dbReference type="InterPro" id="IPR036397">
    <property type="entry name" value="RNaseH_sf"/>
</dbReference>
<evidence type="ECO:0000313" key="1">
    <source>
        <dbReference type="EMBL" id="VDP42216.1"/>
    </source>
</evidence>
<organism evidence="2 3">
    <name type="scientific">Heligmosomoides polygyrus</name>
    <name type="common">Parasitic roundworm</name>
    <dbReference type="NCBI Taxonomy" id="6339"/>
    <lineage>
        <taxon>Eukaryota</taxon>
        <taxon>Metazoa</taxon>
        <taxon>Ecdysozoa</taxon>
        <taxon>Nematoda</taxon>
        <taxon>Chromadorea</taxon>
        <taxon>Rhabditida</taxon>
        <taxon>Rhabditina</taxon>
        <taxon>Rhabditomorpha</taxon>
        <taxon>Strongyloidea</taxon>
        <taxon>Heligmosomidae</taxon>
        <taxon>Heligmosomoides</taxon>
    </lineage>
</organism>
<reference evidence="1 2" key="1">
    <citation type="submission" date="2018-11" db="EMBL/GenBank/DDBJ databases">
        <authorList>
            <consortium name="Pathogen Informatics"/>
        </authorList>
    </citation>
    <scope>NUCLEOTIDE SEQUENCE [LARGE SCALE GENOMIC DNA]</scope>
</reference>
<dbReference type="Proteomes" id="UP000050761">
    <property type="component" value="Unassembled WGS sequence"/>
</dbReference>
<keyword evidence="2" id="KW-1185">Reference proteome</keyword>
<dbReference type="AlphaFoldDB" id="A0A183GMR9"/>